<name>A0A1S9RTZ7_PENBI</name>
<dbReference type="AlphaFoldDB" id="A0A1S9RTZ7"/>
<protein>
    <submittedName>
        <fullName evidence="1">Uncharacterized protein</fullName>
    </submittedName>
</protein>
<proteinExistence type="predicted"/>
<sequence>MIPKKSFFDSLYNCNSLNFARDGFLTSHSAALVNPRHHMVISDSVWQDFDAETFAGMSDSKILSSFTSGFFGGFIFGTEGLLLNAGAWRLLPVNFTNFSQSHPTFEIWKSSEVPEDQLCDVGTRLFGTFQLLDKHISESTDSQLSYVDFGFGSDKYSFAGCHRFSIMRHQIASDSKSETEPSKPHIRISLEGFTCNPQTNKLPVSEIGKWFHALYARALFANGVQAVLQGQRSG</sequence>
<evidence type="ECO:0000313" key="1">
    <source>
        <dbReference type="EMBL" id="OOQ89004.1"/>
    </source>
</evidence>
<reference evidence="2" key="1">
    <citation type="submission" date="2015-09" db="EMBL/GenBank/DDBJ databases">
        <authorList>
            <person name="Fill T.P."/>
            <person name="Baretta J.F."/>
            <person name="de Almeida L.G."/>
            <person name="Rocha M."/>
            <person name="de Souza D.H."/>
            <person name="Malavazi I."/>
            <person name="Cerdeira L.T."/>
            <person name="Hong H."/>
            <person name="Samborskyy M."/>
            <person name="de Vasconcelos A.T."/>
            <person name="Leadlay P."/>
            <person name="Rodrigues-Filho E."/>
        </authorList>
    </citation>
    <scope>NUCLEOTIDE SEQUENCE [LARGE SCALE GENOMIC DNA]</scope>
    <source>
        <strain evidence="2">LaBioMMi 136</strain>
    </source>
</reference>
<comment type="caution">
    <text evidence="1">The sequence shown here is derived from an EMBL/GenBank/DDBJ whole genome shotgun (WGS) entry which is preliminary data.</text>
</comment>
<organism evidence="1 2">
    <name type="scientific">Penicillium brasilianum</name>
    <dbReference type="NCBI Taxonomy" id="104259"/>
    <lineage>
        <taxon>Eukaryota</taxon>
        <taxon>Fungi</taxon>
        <taxon>Dikarya</taxon>
        <taxon>Ascomycota</taxon>
        <taxon>Pezizomycotina</taxon>
        <taxon>Eurotiomycetes</taxon>
        <taxon>Eurotiomycetidae</taxon>
        <taxon>Eurotiales</taxon>
        <taxon>Aspergillaceae</taxon>
        <taxon>Penicillium</taxon>
    </lineage>
</organism>
<gene>
    <name evidence="1" type="ORF">PEBR_10224</name>
</gene>
<evidence type="ECO:0000313" key="2">
    <source>
        <dbReference type="Proteomes" id="UP000190744"/>
    </source>
</evidence>
<accession>A0A1S9RTZ7</accession>
<dbReference type="EMBL" id="LJBN01000116">
    <property type="protein sequence ID" value="OOQ89004.1"/>
    <property type="molecule type" value="Genomic_DNA"/>
</dbReference>
<dbReference type="Proteomes" id="UP000190744">
    <property type="component" value="Unassembled WGS sequence"/>
</dbReference>